<dbReference type="AlphaFoldDB" id="A0A100HMC9"/>
<feature type="region of interest" description="Disordered" evidence="1">
    <location>
        <begin position="163"/>
        <end position="246"/>
    </location>
</feature>
<name>A0A100HMC9_9DEIO</name>
<feature type="transmembrane region" description="Helical" evidence="2">
    <location>
        <begin position="80"/>
        <end position="101"/>
    </location>
</feature>
<feature type="transmembrane region" description="Helical" evidence="2">
    <location>
        <begin position="47"/>
        <end position="68"/>
    </location>
</feature>
<evidence type="ECO:0000313" key="4">
    <source>
        <dbReference type="Proteomes" id="UP000056209"/>
    </source>
</evidence>
<dbReference type="Proteomes" id="UP000056209">
    <property type="component" value="Unassembled WGS sequence"/>
</dbReference>
<feature type="compositionally biased region" description="Basic and acidic residues" evidence="1">
    <location>
        <begin position="225"/>
        <end position="246"/>
    </location>
</feature>
<sequence length="246" mass="24848">MSPPAPTSVRRHLLLPFLAAFLTLASTSFIAGGIVHLGLGEHVPYDLGLAVLGVVCFTAVNDLQEFVLRRAARPANLPRFLLVSFVLPVGIGMVTGGVQHFLDNPAYSAALIPAGLVLALLAFLAREGVQLSSKLPRVVGGTVAAAALLFAGLTTAARALGQPTQTGHAHGSSAGSADHSAAAPAATSATTPETVPAAPVPTTTPDSTTSATAAQRVPTPVTAPAHDEAHGDTHTDGHTDGSHDGH</sequence>
<dbReference type="EMBL" id="BCMS01000002">
    <property type="protein sequence ID" value="GAQ23388.1"/>
    <property type="molecule type" value="Genomic_DNA"/>
</dbReference>
<keyword evidence="2" id="KW-0812">Transmembrane</keyword>
<keyword evidence="2" id="KW-1133">Transmembrane helix</keyword>
<accession>A0A100HMC9</accession>
<evidence type="ECO:0000256" key="2">
    <source>
        <dbReference type="SAM" id="Phobius"/>
    </source>
</evidence>
<dbReference type="OrthoDB" id="7874428at2"/>
<comment type="caution">
    <text evidence="3">The sequence shown here is derived from an EMBL/GenBank/DDBJ whole genome shotgun (WGS) entry which is preliminary data.</text>
</comment>
<evidence type="ECO:0000256" key="1">
    <source>
        <dbReference type="SAM" id="MobiDB-lite"/>
    </source>
</evidence>
<evidence type="ECO:0000313" key="3">
    <source>
        <dbReference type="EMBL" id="GAQ23388.1"/>
    </source>
</evidence>
<organism evidence="3 4">
    <name type="scientific">Deinococcus grandis</name>
    <dbReference type="NCBI Taxonomy" id="57498"/>
    <lineage>
        <taxon>Bacteria</taxon>
        <taxon>Thermotogati</taxon>
        <taxon>Deinococcota</taxon>
        <taxon>Deinococci</taxon>
        <taxon>Deinococcales</taxon>
        <taxon>Deinococcaceae</taxon>
        <taxon>Deinococcus</taxon>
    </lineage>
</organism>
<feature type="transmembrane region" description="Helical" evidence="2">
    <location>
        <begin position="107"/>
        <end position="126"/>
    </location>
</feature>
<gene>
    <name evidence="3" type="ORF">DEIGR_200243</name>
</gene>
<proteinExistence type="predicted"/>
<reference evidence="4" key="1">
    <citation type="submission" date="2015-11" db="EMBL/GenBank/DDBJ databases">
        <title>Draft Genome Sequence of the Radioresistant Bacterium Deinococcus grandis, Isolated from Freshwater Fish in Japan.</title>
        <authorList>
            <person name="Satoh K."/>
            <person name="Onodera T."/>
            <person name="Omoso K."/>
            <person name="Takeda-Yano K."/>
            <person name="Katayama T."/>
            <person name="Oono Y."/>
            <person name="Narumi I."/>
        </authorList>
    </citation>
    <scope>NUCLEOTIDE SEQUENCE [LARGE SCALE GENOMIC DNA]</scope>
    <source>
        <strain evidence="4">ATCC 43672</strain>
    </source>
</reference>
<keyword evidence="2" id="KW-0472">Membrane</keyword>
<protein>
    <submittedName>
        <fullName evidence="3">Uncharacterized protein</fullName>
    </submittedName>
</protein>
<feature type="transmembrane region" description="Helical" evidence="2">
    <location>
        <begin position="138"/>
        <end position="160"/>
    </location>
</feature>
<feature type="compositionally biased region" description="Low complexity" evidence="1">
    <location>
        <begin position="163"/>
        <end position="214"/>
    </location>
</feature>
<dbReference type="RefSeq" id="WP_058979192.1">
    <property type="nucleotide sequence ID" value="NZ_BCMS01000002.1"/>
</dbReference>
<keyword evidence="4" id="KW-1185">Reference proteome</keyword>